<organism evidence="1 2">
    <name type="scientific">Rhizobium etli bv. mimosae str. IE4771</name>
    <dbReference type="NCBI Taxonomy" id="1432050"/>
    <lineage>
        <taxon>Bacteria</taxon>
        <taxon>Pseudomonadati</taxon>
        <taxon>Pseudomonadota</taxon>
        <taxon>Alphaproteobacteria</taxon>
        <taxon>Hyphomicrobiales</taxon>
        <taxon>Rhizobiaceae</taxon>
        <taxon>Rhizobium/Agrobacterium group</taxon>
        <taxon>Rhizobium</taxon>
    </lineage>
</organism>
<dbReference type="Proteomes" id="UP000027180">
    <property type="component" value="Chromosome"/>
</dbReference>
<dbReference type="OrthoDB" id="7816390at2"/>
<evidence type="ECO:0000313" key="2">
    <source>
        <dbReference type="Proteomes" id="UP000027180"/>
    </source>
</evidence>
<name>A0A060I2Y9_RHIET</name>
<dbReference type="HOGENOM" id="CLU_1873757_0_0_5"/>
<gene>
    <name evidence="1" type="ORF">IE4771_CH02975</name>
</gene>
<dbReference type="AlphaFoldDB" id="A0A060I2Y9"/>
<evidence type="ECO:0008006" key="3">
    <source>
        <dbReference type="Google" id="ProtNLM"/>
    </source>
</evidence>
<sequence>MDLTAFFAAYGFNDRRQHLIGLLAAELDAIRAKGWQVRCYVFGSFVRDPLKEQPGDIDCLLGISKPFDDRRWYRQDATGEIHIKHNVLFASFATPNELRPCNTVGEMIALFNQGCALAGEETHIDGDGSDLIEVWL</sequence>
<dbReference type="InterPro" id="IPR043519">
    <property type="entry name" value="NT_sf"/>
</dbReference>
<proteinExistence type="predicted"/>
<dbReference type="InterPro" id="IPR053860">
    <property type="entry name" value="DUF6932"/>
</dbReference>
<dbReference type="EMBL" id="CP006986">
    <property type="protein sequence ID" value="AIC28069.1"/>
    <property type="molecule type" value="Genomic_DNA"/>
</dbReference>
<dbReference type="KEGG" id="rei:IE4771_CH02975"/>
<reference evidence="1 2" key="1">
    <citation type="submission" date="2013-12" db="EMBL/GenBank/DDBJ databases">
        <title>Complete genome sequence of Rhizobium etli bv. mimosae IE4771.</title>
        <authorList>
            <person name="Bustos P."/>
            <person name="Santamaria R.I."/>
            <person name="Lozano L."/>
            <person name="Ormeno-Orrillo E."/>
            <person name="Rogel M.A."/>
            <person name="Romero D."/>
            <person name="Cevallos M.A."/>
            <person name="Martinez-Romero E."/>
            <person name="Gonzalez V."/>
        </authorList>
    </citation>
    <scope>NUCLEOTIDE SEQUENCE [LARGE SCALE GENOMIC DNA]</scope>
    <source>
        <strain evidence="1 2">IE4771</strain>
    </source>
</reference>
<dbReference type="RefSeq" id="WP_051649861.1">
    <property type="nucleotide sequence ID" value="NZ_CP006986.1"/>
</dbReference>
<dbReference type="SUPFAM" id="SSF81301">
    <property type="entry name" value="Nucleotidyltransferase"/>
    <property type="match status" value="1"/>
</dbReference>
<protein>
    <recommendedName>
        <fullName evidence="3">Nucleotidyltransferase domain-containing protein</fullName>
    </recommendedName>
</protein>
<dbReference type="Pfam" id="PF22014">
    <property type="entry name" value="DUF6932"/>
    <property type="match status" value="1"/>
</dbReference>
<evidence type="ECO:0000313" key="1">
    <source>
        <dbReference type="EMBL" id="AIC28069.1"/>
    </source>
</evidence>
<accession>A0A060I2Y9</accession>